<dbReference type="InterPro" id="IPR029058">
    <property type="entry name" value="AB_hydrolase_fold"/>
</dbReference>
<dbReference type="Gene3D" id="3.40.50.1820">
    <property type="entry name" value="alpha/beta hydrolase"/>
    <property type="match status" value="1"/>
</dbReference>
<name>A0A2T8FGB4_9ACTN</name>
<keyword evidence="1 4" id="KW-0378">Hydrolase</keyword>
<evidence type="ECO:0000256" key="1">
    <source>
        <dbReference type="ARBA" id="ARBA00022801"/>
    </source>
</evidence>
<comment type="caution">
    <text evidence="4">The sequence shown here is derived from an EMBL/GenBank/DDBJ whole genome shotgun (WGS) entry which is preliminary data.</text>
</comment>
<dbReference type="InterPro" id="IPR013595">
    <property type="entry name" value="Pept_S33_TAP-like_C"/>
</dbReference>
<dbReference type="PANTHER" id="PTHR43798:SF31">
    <property type="entry name" value="AB HYDROLASE SUPERFAMILY PROTEIN YCLE"/>
    <property type="match status" value="1"/>
</dbReference>
<dbReference type="InterPro" id="IPR050266">
    <property type="entry name" value="AB_hydrolase_sf"/>
</dbReference>
<evidence type="ECO:0000259" key="3">
    <source>
        <dbReference type="Pfam" id="PF08386"/>
    </source>
</evidence>
<dbReference type="GO" id="GO:0016787">
    <property type="term" value="F:hydrolase activity"/>
    <property type="evidence" value="ECO:0007669"/>
    <property type="project" value="UniProtKB-KW"/>
</dbReference>
<dbReference type="EMBL" id="QDGZ01000001">
    <property type="protein sequence ID" value="PVG84768.1"/>
    <property type="molecule type" value="Genomic_DNA"/>
</dbReference>
<evidence type="ECO:0000259" key="2">
    <source>
        <dbReference type="Pfam" id="PF00561"/>
    </source>
</evidence>
<dbReference type="GO" id="GO:0016020">
    <property type="term" value="C:membrane"/>
    <property type="evidence" value="ECO:0007669"/>
    <property type="project" value="TreeGrafter"/>
</dbReference>
<dbReference type="Pfam" id="PF00561">
    <property type="entry name" value="Abhydrolase_1"/>
    <property type="match status" value="1"/>
</dbReference>
<proteinExistence type="predicted"/>
<keyword evidence="5" id="KW-1185">Reference proteome</keyword>
<dbReference type="OrthoDB" id="9785847at2"/>
<dbReference type="SUPFAM" id="SSF53474">
    <property type="entry name" value="alpha/beta-Hydrolases"/>
    <property type="match status" value="1"/>
</dbReference>
<accession>A0A2T8FGB4</accession>
<feature type="domain" description="Peptidase S33 tripeptidyl aminopeptidase-like C-terminal" evidence="3">
    <location>
        <begin position="200"/>
        <end position="266"/>
    </location>
</feature>
<dbReference type="Proteomes" id="UP000246018">
    <property type="component" value="Unassembled WGS sequence"/>
</dbReference>
<dbReference type="Pfam" id="PF08386">
    <property type="entry name" value="Abhydrolase_4"/>
    <property type="match status" value="1"/>
</dbReference>
<dbReference type="AlphaFoldDB" id="A0A2T8FGB4"/>
<reference evidence="4 5" key="1">
    <citation type="submission" date="2018-04" db="EMBL/GenBank/DDBJ databases">
        <title>Genome of Nocardioides gansuensis WSJ-1.</title>
        <authorList>
            <person name="Wu S."/>
            <person name="Wang G."/>
        </authorList>
    </citation>
    <scope>NUCLEOTIDE SEQUENCE [LARGE SCALE GENOMIC DNA]</scope>
    <source>
        <strain evidence="4 5">WSJ-1</strain>
    </source>
</reference>
<dbReference type="PANTHER" id="PTHR43798">
    <property type="entry name" value="MONOACYLGLYCEROL LIPASE"/>
    <property type="match status" value="1"/>
</dbReference>
<gene>
    <name evidence="4" type="ORF">DDE18_04015</name>
</gene>
<dbReference type="InterPro" id="IPR000073">
    <property type="entry name" value="AB_hydrolase_1"/>
</dbReference>
<protein>
    <submittedName>
        <fullName evidence="4">Alpha/beta hydrolase</fullName>
    </submittedName>
</protein>
<dbReference type="RefSeq" id="WP_116570896.1">
    <property type="nucleotide sequence ID" value="NZ_QDGZ01000001.1"/>
</dbReference>
<evidence type="ECO:0000313" key="5">
    <source>
        <dbReference type="Proteomes" id="UP000246018"/>
    </source>
</evidence>
<evidence type="ECO:0000313" key="4">
    <source>
        <dbReference type="EMBL" id="PVG84768.1"/>
    </source>
</evidence>
<feature type="domain" description="AB hydrolase-1" evidence="2">
    <location>
        <begin position="19"/>
        <end position="127"/>
    </location>
</feature>
<organism evidence="4 5">
    <name type="scientific">Nocardioides gansuensis</name>
    <dbReference type="NCBI Taxonomy" id="2138300"/>
    <lineage>
        <taxon>Bacteria</taxon>
        <taxon>Bacillati</taxon>
        <taxon>Actinomycetota</taxon>
        <taxon>Actinomycetes</taxon>
        <taxon>Propionibacteriales</taxon>
        <taxon>Nocardioidaceae</taxon>
        <taxon>Nocardioides</taxon>
    </lineage>
</organism>
<sequence length="267" mass="28130">MHVEVGGLKIAYERVGNGPPVALAHGFVGDAHSTWGSQIEALADEFTVIAWDAPGAGGSADPPEDFGMDGYADCFAGFLEALRIDRAHLVGLSFGGALVLAAFHRYRELAASLTVVSGYAGWLGSLGPDEAGQRLARSLQASELSPDEFAAAMTPSMFSPSAHGELVAEFVDSVRAFRPGGFRAMARASFEDQSHVLSEIDVPMLLLYAGHDVRAPVAVGEAMHAVVRGSELVVLPRPGHASPVEAPDDVSREMRRFLRSVAHPAAG</sequence>